<comment type="similarity">
    <text evidence="1">Belongs to the PrpD family.</text>
</comment>
<keyword evidence="5" id="KW-1185">Reference proteome</keyword>
<dbReference type="PANTHER" id="PTHR16943:SF8">
    <property type="entry name" value="2-METHYLCITRATE DEHYDRATASE"/>
    <property type="match status" value="1"/>
</dbReference>
<dbReference type="Pfam" id="PF03972">
    <property type="entry name" value="MmgE_PrpD_N"/>
    <property type="match status" value="1"/>
</dbReference>
<dbReference type="InterPro" id="IPR042188">
    <property type="entry name" value="MmgE/PrpD_sf_2"/>
</dbReference>
<proteinExistence type="inferred from homology"/>
<feature type="domain" description="MmgE/PrpD C-terminal" evidence="3">
    <location>
        <begin position="270"/>
        <end position="432"/>
    </location>
</feature>
<dbReference type="SUPFAM" id="SSF103378">
    <property type="entry name" value="2-methylcitrate dehydratase PrpD"/>
    <property type="match status" value="1"/>
</dbReference>
<organism evidence="4 5">
    <name type="scientific">Ottowia thiooxydans</name>
    <dbReference type="NCBI Taxonomy" id="219182"/>
    <lineage>
        <taxon>Bacteria</taxon>
        <taxon>Pseudomonadati</taxon>
        <taxon>Pseudomonadota</taxon>
        <taxon>Betaproteobacteria</taxon>
        <taxon>Burkholderiales</taxon>
        <taxon>Comamonadaceae</taxon>
        <taxon>Ottowia</taxon>
    </lineage>
</organism>
<evidence type="ECO:0000259" key="2">
    <source>
        <dbReference type="Pfam" id="PF03972"/>
    </source>
</evidence>
<dbReference type="InterPro" id="IPR045336">
    <property type="entry name" value="MmgE_PrpD_N"/>
</dbReference>
<reference evidence="4 5" key="1">
    <citation type="submission" date="2024-06" db="EMBL/GenBank/DDBJ databases">
        <title>Sorghum-associated microbial communities from plants grown in Nebraska, USA.</title>
        <authorList>
            <person name="Schachtman D."/>
        </authorList>
    </citation>
    <scope>NUCLEOTIDE SEQUENCE [LARGE SCALE GENOMIC DNA]</scope>
    <source>
        <strain evidence="4 5">2709</strain>
    </source>
</reference>
<protein>
    <submittedName>
        <fullName evidence="4">2-methylcitrate dehydratase PrpD</fullName>
    </submittedName>
</protein>
<dbReference type="InterPro" id="IPR005656">
    <property type="entry name" value="MmgE_PrpD"/>
</dbReference>
<dbReference type="Proteomes" id="UP001549320">
    <property type="component" value="Unassembled WGS sequence"/>
</dbReference>
<name>A0ABV2QAE5_9BURK</name>
<dbReference type="InterPro" id="IPR042183">
    <property type="entry name" value="MmgE/PrpD_sf_1"/>
</dbReference>
<gene>
    <name evidence="4" type="ORF">ABIE13_003023</name>
</gene>
<dbReference type="EMBL" id="JBEPSH010000005">
    <property type="protein sequence ID" value="MET4577912.1"/>
    <property type="molecule type" value="Genomic_DNA"/>
</dbReference>
<dbReference type="Pfam" id="PF19305">
    <property type="entry name" value="MmgE_PrpD_C"/>
    <property type="match status" value="1"/>
</dbReference>
<sequence>MNSPGLTGALATFVANLRPENIPLAAQSEVRRAMADCLGGALAGAHEEVTRIAASVQARPGGACTLWGRPERSDVSEAALTNGCAAHAHSLDDTHESMRGHPSAPVVPAILALGELVDASGEDLITAYVAGVEVAGRLGRGVNDRHSQLGWHTTSTLGTVGAAAACARLLGLDAQRTAYALGLAASMAGGLRVNFGTMAKALQAGLAAQRGVQAARLAAGGMVTSTTALEGHEGFLQLFCDDGSQDADRALHGLGQSLEVLTPGIVYKLYPTCSLMHALIDMVRHARSQGVWADTAGLELRCGISERLEAARGKTWPSGGLAAKFHVQYSVAVAALHGTQSVADFTDEAVHRPGVKALAEQVQVTLGQDFPTGNGDFAELVVLQDGQEVFRQRQAKPLGHPSMPLSAAQHEAKFLDCAVPALGAERARALLELLQSSPACSARALARALALSTD</sequence>
<evidence type="ECO:0000259" key="3">
    <source>
        <dbReference type="Pfam" id="PF19305"/>
    </source>
</evidence>
<dbReference type="InterPro" id="IPR036148">
    <property type="entry name" value="MmgE/PrpD_sf"/>
</dbReference>
<dbReference type="Gene3D" id="1.10.4100.10">
    <property type="entry name" value="2-methylcitrate dehydratase PrpD"/>
    <property type="match status" value="1"/>
</dbReference>
<evidence type="ECO:0000313" key="4">
    <source>
        <dbReference type="EMBL" id="MET4577912.1"/>
    </source>
</evidence>
<dbReference type="PANTHER" id="PTHR16943">
    <property type="entry name" value="2-METHYLCITRATE DEHYDRATASE-RELATED"/>
    <property type="match status" value="1"/>
</dbReference>
<feature type="domain" description="MmgE/PrpD N-terminal" evidence="2">
    <location>
        <begin position="9"/>
        <end position="242"/>
    </location>
</feature>
<dbReference type="Gene3D" id="3.30.1330.120">
    <property type="entry name" value="2-methylcitrate dehydratase PrpD"/>
    <property type="match status" value="1"/>
</dbReference>
<dbReference type="InterPro" id="IPR045337">
    <property type="entry name" value="MmgE_PrpD_C"/>
</dbReference>
<evidence type="ECO:0000256" key="1">
    <source>
        <dbReference type="ARBA" id="ARBA00006174"/>
    </source>
</evidence>
<evidence type="ECO:0000313" key="5">
    <source>
        <dbReference type="Proteomes" id="UP001549320"/>
    </source>
</evidence>
<dbReference type="RefSeq" id="WP_354444673.1">
    <property type="nucleotide sequence ID" value="NZ_JBEPSH010000005.1"/>
</dbReference>
<comment type="caution">
    <text evidence="4">The sequence shown here is derived from an EMBL/GenBank/DDBJ whole genome shotgun (WGS) entry which is preliminary data.</text>
</comment>
<accession>A0ABV2QAE5</accession>